<keyword evidence="2" id="KW-0560">Oxidoreductase</keyword>
<dbReference type="Gene3D" id="3.40.50.720">
    <property type="entry name" value="NAD(P)-binding Rossmann-like Domain"/>
    <property type="match status" value="2"/>
</dbReference>
<dbReference type="InterPro" id="IPR014027">
    <property type="entry name" value="UDP-Glc/GDP-Man_DH_C"/>
</dbReference>
<gene>
    <name evidence="6" type="ORF">OXH55_07755</name>
</gene>
<evidence type="ECO:0000256" key="1">
    <source>
        <dbReference type="ARBA" id="ARBA00006601"/>
    </source>
</evidence>
<dbReference type="NCBIfam" id="TIGR03026">
    <property type="entry name" value="NDP-sugDHase"/>
    <property type="match status" value="1"/>
</dbReference>
<dbReference type="SUPFAM" id="SSF52413">
    <property type="entry name" value="UDP-glucose/GDP-mannose dehydrogenase C-terminal domain"/>
    <property type="match status" value="1"/>
</dbReference>
<dbReference type="InterPro" id="IPR014026">
    <property type="entry name" value="UDP-Glc/GDP-Man_DH_dimer"/>
</dbReference>
<dbReference type="PANTHER" id="PTHR43491:SF2">
    <property type="entry name" value="UDP-N-ACETYL-D-MANNOSAMINE DEHYDROGENASE"/>
    <property type="match status" value="1"/>
</dbReference>
<evidence type="ECO:0000256" key="4">
    <source>
        <dbReference type="PIRNR" id="PIRNR000124"/>
    </source>
</evidence>
<protein>
    <submittedName>
        <fullName evidence="6">Nucleotide sugar dehydrogenase</fullName>
    </submittedName>
</protein>
<dbReference type="Proteomes" id="UP001079657">
    <property type="component" value="Unassembled WGS sequence"/>
</dbReference>
<evidence type="ECO:0000256" key="2">
    <source>
        <dbReference type="ARBA" id="ARBA00023002"/>
    </source>
</evidence>
<dbReference type="PIRSF" id="PIRSF500136">
    <property type="entry name" value="UDP_ManNAc_DH"/>
    <property type="match status" value="1"/>
</dbReference>
<dbReference type="PIRSF" id="PIRSF000124">
    <property type="entry name" value="UDPglc_GDPman_dh"/>
    <property type="match status" value="1"/>
</dbReference>
<accession>A0ABT4CRA8</accession>
<dbReference type="InterPro" id="IPR028359">
    <property type="entry name" value="UDP_ManNAc/GlcNAc_DH"/>
</dbReference>
<dbReference type="SMART" id="SM00984">
    <property type="entry name" value="UDPG_MGDP_dh_C"/>
    <property type="match status" value="1"/>
</dbReference>
<feature type="domain" description="UDP-glucose/GDP-mannose dehydrogenase C-terminal" evidence="5">
    <location>
        <begin position="319"/>
        <end position="414"/>
    </location>
</feature>
<dbReference type="InterPro" id="IPR001732">
    <property type="entry name" value="UDP-Glc/GDP-Man_DH_N"/>
</dbReference>
<keyword evidence="7" id="KW-1185">Reference proteome</keyword>
<dbReference type="PANTHER" id="PTHR43491">
    <property type="entry name" value="UDP-N-ACETYL-D-MANNOSAMINE DEHYDROGENASE"/>
    <property type="match status" value="1"/>
</dbReference>
<dbReference type="SUPFAM" id="SSF48179">
    <property type="entry name" value="6-phosphogluconate dehydrogenase C-terminal domain-like"/>
    <property type="match status" value="1"/>
</dbReference>
<dbReference type="InterPro" id="IPR008927">
    <property type="entry name" value="6-PGluconate_DH-like_C_sf"/>
</dbReference>
<dbReference type="SUPFAM" id="SSF51735">
    <property type="entry name" value="NAD(P)-binding Rossmann-fold domains"/>
    <property type="match status" value="1"/>
</dbReference>
<dbReference type="Pfam" id="PF03720">
    <property type="entry name" value="UDPG_MGDP_dh_C"/>
    <property type="match status" value="1"/>
</dbReference>
<dbReference type="InterPro" id="IPR017476">
    <property type="entry name" value="UDP-Glc/GDP-Man"/>
</dbReference>
<evidence type="ECO:0000313" key="6">
    <source>
        <dbReference type="EMBL" id="MCY6370529.1"/>
    </source>
</evidence>
<dbReference type="EMBL" id="JAPQES010000002">
    <property type="protein sequence ID" value="MCY6370529.1"/>
    <property type="molecule type" value="Genomic_DNA"/>
</dbReference>
<comment type="caution">
    <text evidence="6">The sequence shown here is derived from an EMBL/GenBank/DDBJ whole genome shotgun (WGS) entry which is preliminary data.</text>
</comment>
<evidence type="ECO:0000313" key="7">
    <source>
        <dbReference type="Proteomes" id="UP001079657"/>
    </source>
</evidence>
<evidence type="ECO:0000256" key="3">
    <source>
        <dbReference type="ARBA" id="ARBA00023027"/>
    </source>
</evidence>
<keyword evidence="3" id="KW-0520">NAD</keyword>
<dbReference type="InterPro" id="IPR036220">
    <property type="entry name" value="UDP-Glc/GDP-Man_DH_C_sf"/>
</dbReference>
<comment type="similarity">
    <text evidence="1 4">Belongs to the UDP-glucose/GDP-mannose dehydrogenase family.</text>
</comment>
<name>A0ABT4CRA8_9CLOT</name>
<sequence>MEVYVFGLGHIGLPMATWIALSKYHVNGIDINPTTIDNIVNGNVNIEEYYKEMHISKLAKKLISENKFKVSTDLKRIDKKPAVFVIAVGIADKENGEQDISPLLSVLDTLMPQLVDGDLILFRTTLIPGTCENIIYPKLNSLDVSVNLAYCPETLMETHAFKELENNSMILAANNDEGFLKAKSFLRSLSKAPIYKASNIRTAEMTKVVQNIYRDVNIALSNEISEATSQLNIDIYELQALANTHPRVEFLTPGPGVGGYCLPNAYHYLRKAIIQKEDCPLSLISLARKLNVERPKKIVDLIKKALNDANKDITNSTIGILGLAMKDFCADCRFSPAVDIAYILKDIGSKVKAYDPKVPLKYDFQVSSLEECIKNIDCLVITVNQEGINFNYDKLNNSMSKPIIVVDTKNIFPNYANVKLYTI</sequence>
<proteinExistence type="inferred from homology"/>
<dbReference type="Pfam" id="PF03721">
    <property type="entry name" value="UDPG_MGDP_dh_N"/>
    <property type="match status" value="1"/>
</dbReference>
<dbReference type="RefSeq" id="WP_268049264.1">
    <property type="nucleotide sequence ID" value="NZ_JAPQES010000002.1"/>
</dbReference>
<dbReference type="Pfam" id="PF00984">
    <property type="entry name" value="UDPG_MGDP_dh"/>
    <property type="match status" value="1"/>
</dbReference>
<evidence type="ECO:0000259" key="5">
    <source>
        <dbReference type="SMART" id="SM00984"/>
    </source>
</evidence>
<dbReference type="InterPro" id="IPR036291">
    <property type="entry name" value="NAD(P)-bd_dom_sf"/>
</dbReference>
<organism evidence="6 7">
    <name type="scientific">Clostridium ganghwense</name>
    <dbReference type="NCBI Taxonomy" id="312089"/>
    <lineage>
        <taxon>Bacteria</taxon>
        <taxon>Bacillati</taxon>
        <taxon>Bacillota</taxon>
        <taxon>Clostridia</taxon>
        <taxon>Eubacteriales</taxon>
        <taxon>Clostridiaceae</taxon>
        <taxon>Clostridium</taxon>
    </lineage>
</organism>
<reference evidence="6" key="1">
    <citation type="submission" date="2022-12" db="EMBL/GenBank/DDBJ databases">
        <authorList>
            <person name="Wang J."/>
        </authorList>
    </citation>
    <scope>NUCLEOTIDE SEQUENCE</scope>
    <source>
        <strain evidence="6">HY-42-06</strain>
    </source>
</reference>